<accession>A0A0F9D514</accession>
<dbReference type="SUPFAM" id="SSF54060">
    <property type="entry name" value="His-Me finger endonucleases"/>
    <property type="match status" value="1"/>
</dbReference>
<gene>
    <name evidence="2" type="ORF">LCGC14_2242960</name>
</gene>
<organism evidence="2">
    <name type="scientific">marine sediment metagenome</name>
    <dbReference type="NCBI Taxonomy" id="412755"/>
    <lineage>
        <taxon>unclassified sequences</taxon>
        <taxon>metagenomes</taxon>
        <taxon>ecological metagenomes</taxon>
    </lineage>
</organism>
<proteinExistence type="predicted"/>
<dbReference type="Pfam" id="PF13392">
    <property type="entry name" value="HNH_3"/>
    <property type="match status" value="1"/>
</dbReference>
<dbReference type="InterPro" id="IPR003615">
    <property type="entry name" value="HNH_nuc"/>
</dbReference>
<sequence length="90" mass="10187">MARGVTEKLGTRRTDRRGYITIRLGKGHPYANSAGWQYEHRFVVMEDLGRPLLRGDKVVHINGDRFDNRIENLQLVAASPPPPHCLTCSC</sequence>
<feature type="domain" description="HNH nuclease" evidence="1">
    <location>
        <begin position="39"/>
        <end position="77"/>
    </location>
</feature>
<evidence type="ECO:0000313" key="2">
    <source>
        <dbReference type="EMBL" id="KKL56684.1"/>
    </source>
</evidence>
<comment type="caution">
    <text evidence="2">The sequence shown here is derived from an EMBL/GenBank/DDBJ whole genome shotgun (WGS) entry which is preliminary data.</text>
</comment>
<name>A0A0F9D514_9ZZZZ</name>
<dbReference type="AlphaFoldDB" id="A0A0F9D514"/>
<evidence type="ECO:0000259" key="1">
    <source>
        <dbReference type="Pfam" id="PF13392"/>
    </source>
</evidence>
<protein>
    <recommendedName>
        <fullName evidence="1">HNH nuclease domain-containing protein</fullName>
    </recommendedName>
</protein>
<dbReference type="EMBL" id="LAZR01030412">
    <property type="protein sequence ID" value="KKL56684.1"/>
    <property type="molecule type" value="Genomic_DNA"/>
</dbReference>
<dbReference type="Gene3D" id="3.90.75.20">
    <property type="match status" value="1"/>
</dbReference>
<reference evidence="2" key="1">
    <citation type="journal article" date="2015" name="Nature">
        <title>Complex archaea that bridge the gap between prokaryotes and eukaryotes.</title>
        <authorList>
            <person name="Spang A."/>
            <person name="Saw J.H."/>
            <person name="Jorgensen S.L."/>
            <person name="Zaremba-Niedzwiedzka K."/>
            <person name="Martijn J."/>
            <person name="Lind A.E."/>
            <person name="van Eijk R."/>
            <person name="Schleper C."/>
            <person name="Guy L."/>
            <person name="Ettema T.J."/>
        </authorList>
    </citation>
    <scope>NUCLEOTIDE SEQUENCE</scope>
</reference>
<dbReference type="InterPro" id="IPR044925">
    <property type="entry name" value="His-Me_finger_sf"/>
</dbReference>